<dbReference type="GO" id="GO:0045724">
    <property type="term" value="P:positive regulation of cilium assembly"/>
    <property type="evidence" value="ECO:0007669"/>
    <property type="project" value="TreeGrafter"/>
</dbReference>
<evidence type="ECO:0000256" key="1">
    <source>
        <dbReference type="ARBA" id="ARBA00004114"/>
    </source>
</evidence>
<reference evidence="7 9" key="2">
    <citation type="journal article" date="2013" name="Nature">
        <title>Insights into bilaterian evolution from three spiralian genomes.</title>
        <authorList>
            <person name="Simakov O."/>
            <person name="Marletaz F."/>
            <person name="Cho S.J."/>
            <person name="Edsinger-Gonzales E."/>
            <person name="Havlak P."/>
            <person name="Hellsten U."/>
            <person name="Kuo D.H."/>
            <person name="Larsson T."/>
            <person name="Lv J."/>
            <person name="Arendt D."/>
            <person name="Savage R."/>
            <person name="Osoegawa K."/>
            <person name="de Jong P."/>
            <person name="Grimwood J."/>
            <person name="Chapman J.A."/>
            <person name="Shapiro H."/>
            <person name="Aerts A."/>
            <person name="Otillar R.P."/>
            <person name="Terry A.Y."/>
            <person name="Boore J.L."/>
            <person name="Grigoriev I.V."/>
            <person name="Lindberg D.R."/>
            <person name="Seaver E.C."/>
            <person name="Weisblat D.A."/>
            <person name="Putnam N.H."/>
            <person name="Rokhsar D.S."/>
        </authorList>
    </citation>
    <scope>NUCLEOTIDE SEQUENCE</scope>
    <source>
        <strain evidence="7 9">I ESC-2004</strain>
    </source>
</reference>
<evidence type="ECO:0000259" key="6">
    <source>
        <dbReference type="Pfam" id="PF15503"/>
    </source>
</evidence>
<dbReference type="GO" id="GO:1903724">
    <property type="term" value="P:positive regulation of centriole elongation"/>
    <property type="evidence" value="ECO:0007669"/>
    <property type="project" value="TreeGrafter"/>
</dbReference>
<dbReference type="AlphaFoldDB" id="R7VKM0"/>
<reference evidence="8" key="3">
    <citation type="submission" date="2015-06" db="UniProtKB">
        <authorList>
            <consortium name="EnsemblMetazoa"/>
        </authorList>
    </citation>
    <scope>IDENTIFICATION</scope>
</reference>
<evidence type="ECO:0000256" key="5">
    <source>
        <dbReference type="SAM" id="MobiDB-lite"/>
    </source>
</evidence>
<comment type="similarity">
    <text evidence="4">Belongs to the PPP1R35 family.</text>
</comment>
<keyword evidence="2" id="KW-0963">Cytoplasm</keyword>
<evidence type="ECO:0000313" key="8">
    <source>
        <dbReference type="EnsemblMetazoa" id="CapteP228363"/>
    </source>
</evidence>
<keyword evidence="9" id="KW-1185">Reference proteome</keyword>
<evidence type="ECO:0000256" key="2">
    <source>
        <dbReference type="ARBA" id="ARBA00022490"/>
    </source>
</evidence>
<sequence>MNDHQWPHPSEMDMNDLQRAPRNYPYQSRQDYPKVPPRGVIMAATALPMHADIMPNSFPPPRPTLRDHGMASEYAPHVVMHRTQSPYEVDGGVPFDKSEAFPIIHKPQPVTKTSDLFNVDPALCLTPEKEPRTQPLKHKGKLSSRVHFDQTVQIKEISPELKSTAAKSIRVTSLGTSESPVTITATDRLLSSDPDDPISITACDVSTLRLSDAESDDEVTGILHKRDVSDSVLARPEFNTLLLMNEEQRKLQQLQPNAVHAAEKKIQESQREKMKVGEKVSTKLNCARPQFESVIPLEVNQADILSGMTQRLKQKDPSPTNKPRPEDQIVNPPDILDFFSHDLQWECASYNFAMDAYSLPGQRTADLGRSFDVYRHMRVWEGW</sequence>
<dbReference type="InterPro" id="IPR033590">
    <property type="entry name" value="PPP1R35"/>
</dbReference>
<dbReference type="EMBL" id="AMQN01000583">
    <property type="status" value="NOT_ANNOTATED_CDS"/>
    <property type="molecule type" value="Genomic_DNA"/>
</dbReference>
<gene>
    <name evidence="7" type="ORF">CAPTEDRAFT_228363</name>
</gene>
<dbReference type="EMBL" id="KB292506">
    <property type="protein sequence ID" value="ELU17496.1"/>
    <property type="molecule type" value="Genomic_DNA"/>
</dbReference>
<dbReference type="PANTHER" id="PTHR28625">
    <property type="entry name" value="PROTEIN PHOSPHATASE 1 REGULATORY SUBUNIT 35"/>
    <property type="match status" value="1"/>
</dbReference>
<accession>R7VKM0</accession>
<dbReference type="Pfam" id="PF15503">
    <property type="entry name" value="PPP1R35_C"/>
    <property type="match status" value="1"/>
</dbReference>
<dbReference type="GO" id="GO:0005814">
    <property type="term" value="C:centriole"/>
    <property type="evidence" value="ECO:0007669"/>
    <property type="project" value="UniProtKB-SubCell"/>
</dbReference>
<reference evidence="9" key="1">
    <citation type="submission" date="2012-12" db="EMBL/GenBank/DDBJ databases">
        <authorList>
            <person name="Hellsten U."/>
            <person name="Grimwood J."/>
            <person name="Chapman J.A."/>
            <person name="Shapiro H."/>
            <person name="Aerts A."/>
            <person name="Otillar R.P."/>
            <person name="Terry A.Y."/>
            <person name="Boore J.L."/>
            <person name="Simakov O."/>
            <person name="Marletaz F."/>
            <person name="Cho S.-J."/>
            <person name="Edsinger-Gonzales E."/>
            <person name="Havlak P."/>
            <person name="Kuo D.-H."/>
            <person name="Larsson T."/>
            <person name="Lv J."/>
            <person name="Arendt D."/>
            <person name="Savage R."/>
            <person name="Osoegawa K."/>
            <person name="de Jong P."/>
            <person name="Lindberg D.R."/>
            <person name="Seaver E.C."/>
            <person name="Weisblat D.A."/>
            <person name="Putnam N.H."/>
            <person name="Grigoriev I.V."/>
            <person name="Rokhsar D.S."/>
        </authorList>
    </citation>
    <scope>NUCLEOTIDE SEQUENCE</scope>
    <source>
        <strain evidence="9">I ESC-2004</strain>
    </source>
</reference>
<evidence type="ECO:0000313" key="9">
    <source>
        <dbReference type="Proteomes" id="UP000014760"/>
    </source>
</evidence>
<dbReference type="Proteomes" id="UP000014760">
    <property type="component" value="Unassembled WGS sequence"/>
</dbReference>
<dbReference type="OMA" id="ASHIVCH"/>
<proteinExistence type="inferred from homology"/>
<comment type="subcellular location">
    <subcellularLocation>
        <location evidence="1">Cytoplasm</location>
        <location evidence="1">Cytoskeleton</location>
        <location evidence="1">Microtubule organizing center</location>
        <location evidence="1">Centrosome</location>
        <location evidence="1">Centriole</location>
    </subcellularLocation>
</comment>
<organism evidence="7">
    <name type="scientific">Capitella teleta</name>
    <name type="common">Polychaete worm</name>
    <dbReference type="NCBI Taxonomy" id="283909"/>
    <lineage>
        <taxon>Eukaryota</taxon>
        <taxon>Metazoa</taxon>
        <taxon>Spiralia</taxon>
        <taxon>Lophotrochozoa</taxon>
        <taxon>Annelida</taxon>
        <taxon>Polychaeta</taxon>
        <taxon>Sedentaria</taxon>
        <taxon>Scolecida</taxon>
        <taxon>Capitellidae</taxon>
        <taxon>Capitella</taxon>
    </lineage>
</organism>
<dbReference type="OrthoDB" id="8942190at2759"/>
<keyword evidence="3" id="KW-0206">Cytoskeleton</keyword>
<name>R7VKM0_CAPTE</name>
<protein>
    <recommendedName>
        <fullName evidence="6">Protein phosphatase 1 regulatory subunit 35 C-terminal domain-containing protein</fullName>
    </recommendedName>
</protein>
<evidence type="ECO:0000313" key="7">
    <source>
        <dbReference type="EMBL" id="ELU17496.1"/>
    </source>
</evidence>
<feature type="compositionally biased region" description="Polar residues" evidence="5">
    <location>
        <begin position="310"/>
        <end position="321"/>
    </location>
</feature>
<dbReference type="InterPro" id="IPR029135">
    <property type="entry name" value="PPP1R35_C"/>
</dbReference>
<evidence type="ECO:0000256" key="3">
    <source>
        <dbReference type="ARBA" id="ARBA00023212"/>
    </source>
</evidence>
<dbReference type="EnsemblMetazoa" id="CapteT228363">
    <property type="protein sequence ID" value="CapteP228363"/>
    <property type="gene ID" value="CapteG228363"/>
</dbReference>
<feature type="region of interest" description="Disordered" evidence="5">
    <location>
        <begin position="310"/>
        <end position="333"/>
    </location>
</feature>
<feature type="domain" description="Protein phosphatase 1 regulatory subunit 35 C-terminal" evidence="6">
    <location>
        <begin position="236"/>
        <end position="376"/>
    </location>
</feature>
<dbReference type="HOGENOM" id="CLU_722077_0_0_1"/>
<dbReference type="GO" id="GO:0019902">
    <property type="term" value="F:phosphatase binding"/>
    <property type="evidence" value="ECO:0007669"/>
    <property type="project" value="InterPro"/>
</dbReference>
<dbReference type="PANTHER" id="PTHR28625:SF1">
    <property type="entry name" value="PROTEIN PHOSPHATASE 1 REGULATORY SUBUNIT 35"/>
    <property type="match status" value="1"/>
</dbReference>
<evidence type="ECO:0000256" key="4">
    <source>
        <dbReference type="ARBA" id="ARBA00029452"/>
    </source>
</evidence>